<dbReference type="AlphaFoldDB" id="A0A1H6ZS54"/>
<reference evidence="1 2" key="1">
    <citation type="submission" date="2016-10" db="EMBL/GenBank/DDBJ databases">
        <authorList>
            <person name="de Groot N.N."/>
        </authorList>
    </citation>
    <scope>NUCLEOTIDE SEQUENCE [LARGE SCALE GENOMIC DNA]</scope>
    <source>
        <strain evidence="1 2">DSM 26515</strain>
    </source>
</reference>
<keyword evidence="2" id="KW-1185">Reference proteome</keyword>
<proteinExistence type="predicted"/>
<evidence type="ECO:0000313" key="2">
    <source>
        <dbReference type="Proteomes" id="UP000199420"/>
    </source>
</evidence>
<gene>
    <name evidence="1" type="ORF">SAMN04487997_0200</name>
</gene>
<evidence type="ECO:0008006" key="3">
    <source>
        <dbReference type="Google" id="ProtNLM"/>
    </source>
</evidence>
<name>A0A1H6ZS54_9GAMM</name>
<dbReference type="Proteomes" id="UP000199420">
    <property type="component" value="Unassembled WGS sequence"/>
</dbReference>
<accession>A0A1H6ZS54</accession>
<dbReference type="STRING" id="529704.SAMN02927913_2189"/>
<organism evidence="1 2">
    <name type="scientific">Frateuria terrea</name>
    <dbReference type="NCBI Taxonomy" id="529704"/>
    <lineage>
        <taxon>Bacteria</taxon>
        <taxon>Pseudomonadati</taxon>
        <taxon>Pseudomonadota</taxon>
        <taxon>Gammaproteobacteria</taxon>
        <taxon>Lysobacterales</taxon>
        <taxon>Rhodanobacteraceae</taxon>
        <taxon>Frateuria</taxon>
    </lineage>
</organism>
<dbReference type="RefSeq" id="WP_175483830.1">
    <property type="nucleotide sequence ID" value="NZ_FNYC01000012.1"/>
</dbReference>
<sequence length="48" mass="5232">MPTTTCERCVHFRPDPINPEAGMGSCAKGNGYWHPSAPHLCKQHEPAA</sequence>
<dbReference type="EMBL" id="FNYC01000012">
    <property type="protein sequence ID" value="SEJ55486.1"/>
    <property type="molecule type" value="Genomic_DNA"/>
</dbReference>
<evidence type="ECO:0000313" key="1">
    <source>
        <dbReference type="EMBL" id="SEJ55486.1"/>
    </source>
</evidence>
<protein>
    <recommendedName>
        <fullName evidence="3">Benzylsuccinate synthase</fullName>
    </recommendedName>
</protein>